<name>A0AA38WZL5_9EURO</name>
<sequence>MWTTVVHNRGHGNRKAKTPAQPAQPRCEFPDCGKYGHTVAECWKAHPELRSRGNRALPSRPKRRNIPSRPFRFLDLPPELQNRIYEMACKDGSGTPTVKEADDKEDDDTHQFYLQIDWPSNLHLASKKTYQDSKFVRPSFNGHLRCHLGPISSFNEDVNWRKLRSRVTKITFFGFTPANMNNRNFGRDEWDRMSAFFPNVEEIDVEWTKTEYKFVPESNELTQGWKDLWKPGAHQAFLDGETDITSPEGIDAYKVDYVRAVDRLKLWYLRKEMTRKGRSCKVFSIGVLQWLGHGRKLLYIQVSYACTALDG</sequence>
<feature type="region of interest" description="Disordered" evidence="1">
    <location>
        <begin position="52"/>
        <end position="72"/>
    </location>
</feature>
<keyword evidence="3" id="KW-1185">Reference proteome</keyword>
<feature type="compositionally biased region" description="Basic residues" evidence="1">
    <location>
        <begin position="8"/>
        <end position="17"/>
    </location>
</feature>
<gene>
    <name evidence="2" type="ORF">H2200_011599</name>
</gene>
<organism evidence="2 3">
    <name type="scientific">Cladophialophora chaetospira</name>
    <dbReference type="NCBI Taxonomy" id="386627"/>
    <lineage>
        <taxon>Eukaryota</taxon>
        <taxon>Fungi</taxon>
        <taxon>Dikarya</taxon>
        <taxon>Ascomycota</taxon>
        <taxon>Pezizomycotina</taxon>
        <taxon>Eurotiomycetes</taxon>
        <taxon>Chaetothyriomycetidae</taxon>
        <taxon>Chaetothyriales</taxon>
        <taxon>Herpotrichiellaceae</taxon>
        <taxon>Cladophialophora</taxon>
    </lineage>
</organism>
<accession>A0AA38WZL5</accession>
<dbReference type="AlphaFoldDB" id="A0AA38WZL5"/>
<proteinExistence type="predicted"/>
<dbReference type="EMBL" id="JAPDRK010000020">
    <property type="protein sequence ID" value="KAJ9604076.1"/>
    <property type="molecule type" value="Genomic_DNA"/>
</dbReference>
<dbReference type="Proteomes" id="UP001172673">
    <property type="component" value="Unassembled WGS sequence"/>
</dbReference>
<reference evidence="2" key="1">
    <citation type="submission" date="2022-10" db="EMBL/GenBank/DDBJ databases">
        <title>Culturing micro-colonial fungi from biological soil crusts in the Mojave desert and describing Neophaeococcomyces mojavensis, and introducing the new genera and species Taxawa tesnikishii.</title>
        <authorList>
            <person name="Kurbessoian T."/>
            <person name="Stajich J.E."/>
        </authorList>
    </citation>
    <scope>NUCLEOTIDE SEQUENCE</scope>
    <source>
        <strain evidence="2">TK_41</strain>
    </source>
</reference>
<comment type="caution">
    <text evidence="2">The sequence shown here is derived from an EMBL/GenBank/DDBJ whole genome shotgun (WGS) entry which is preliminary data.</text>
</comment>
<evidence type="ECO:0000313" key="3">
    <source>
        <dbReference type="Proteomes" id="UP001172673"/>
    </source>
</evidence>
<feature type="region of interest" description="Disordered" evidence="1">
    <location>
        <begin position="1"/>
        <end position="24"/>
    </location>
</feature>
<protein>
    <submittedName>
        <fullName evidence="2">Uncharacterized protein</fullName>
    </submittedName>
</protein>
<evidence type="ECO:0000256" key="1">
    <source>
        <dbReference type="SAM" id="MobiDB-lite"/>
    </source>
</evidence>
<evidence type="ECO:0000313" key="2">
    <source>
        <dbReference type="EMBL" id="KAJ9604076.1"/>
    </source>
</evidence>